<dbReference type="NCBIfam" id="TIGR01128">
    <property type="entry name" value="holA"/>
    <property type="match status" value="1"/>
</dbReference>
<reference evidence="11" key="1">
    <citation type="submission" date="2019-12" db="EMBL/GenBank/DDBJ databases">
        <title>Comparative genomics gives insights into the taxonomy of the Azoarcus-Aromatoleum group and reveals separate origins of nif in the plant-associated Azoarcus and non-plant-associated Aromatoleum sub-groups.</title>
        <authorList>
            <person name="Lafos M."/>
            <person name="Maluk M."/>
            <person name="Batista M."/>
            <person name="Junghare M."/>
            <person name="Carmona M."/>
            <person name="Faoro H."/>
            <person name="Cruz L.M."/>
            <person name="Battistoni F."/>
            <person name="De Souza E."/>
            <person name="Pedrosa F."/>
            <person name="Chen W.-M."/>
            <person name="Poole P.S."/>
            <person name="Dixon R.A."/>
            <person name="James E.K."/>
        </authorList>
    </citation>
    <scope>NUCLEOTIDE SEQUENCE</scope>
    <source>
        <strain evidence="11">NSC3</strain>
    </source>
</reference>
<dbReference type="PANTHER" id="PTHR34388:SF1">
    <property type="entry name" value="DNA POLYMERASE III SUBUNIT DELTA"/>
    <property type="match status" value="1"/>
</dbReference>
<keyword evidence="6" id="KW-0239">DNA-directed DNA polymerase</keyword>
<evidence type="ECO:0000313" key="11">
    <source>
        <dbReference type="EMBL" id="NMG04358.1"/>
    </source>
</evidence>
<dbReference type="EMBL" id="WTVM01000113">
    <property type="protein sequence ID" value="NMG04358.1"/>
    <property type="molecule type" value="Genomic_DNA"/>
</dbReference>
<dbReference type="EC" id="2.7.7.7" evidence="1"/>
<dbReference type="InterPro" id="IPR032780">
    <property type="entry name" value="DNA_pol3_delt_C"/>
</dbReference>
<feature type="domain" description="DNA polymerase III delta N-terminal" evidence="9">
    <location>
        <begin position="20"/>
        <end position="132"/>
    </location>
</feature>
<keyword evidence="12" id="KW-1185">Reference proteome</keyword>
<dbReference type="InterPro" id="IPR008921">
    <property type="entry name" value="DNA_pol3_clamp-load_cplx_C"/>
</dbReference>
<evidence type="ECO:0000256" key="7">
    <source>
        <dbReference type="ARBA" id="ARBA00034754"/>
    </source>
</evidence>
<dbReference type="GO" id="GO:0003887">
    <property type="term" value="F:DNA-directed DNA polymerase activity"/>
    <property type="evidence" value="ECO:0007669"/>
    <property type="project" value="UniProtKB-KW"/>
</dbReference>
<accession>A0A972JBP7</accession>
<dbReference type="InterPro" id="IPR027417">
    <property type="entry name" value="P-loop_NTPase"/>
</dbReference>
<dbReference type="Pfam" id="PF14840">
    <property type="entry name" value="DNA_pol3_delt_C"/>
    <property type="match status" value="1"/>
</dbReference>
<evidence type="ECO:0000256" key="5">
    <source>
        <dbReference type="ARBA" id="ARBA00022705"/>
    </source>
</evidence>
<dbReference type="GO" id="GO:0006261">
    <property type="term" value="P:DNA-templated DNA replication"/>
    <property type="evidence" value="ECO:0007669"/>
    <property type="project" value="TreeGrafter"/>
</dbReference>
<comment type="catalytic activity">
    <reaction evidence="8">
        <text>DNA(n) + a 2'-deoxyribonucleoside 5'-triphosphate = DNA(n+1) + diphosphate</text>
        <dbReference type="Rhea" id="RHEA:22508"/>
        <dbReference type="Rhea" id="RHEA-COMP:17339"/>
        <dbReference type="Rhea" id="RHEA-COMP:17340"/>
        <dbReference type="ChEBI" id="CHEBI:33019"/>
        <dbReference type="ChEBI" id="CHEBI:61560"/>
        <dbReference type="ChEBI" id="CHEBI:173112"/>
        <dbReference type="EC" id="2.7.7.7"/>
    </reaction>
</comment>
<dbReference type="SUPFAM" id="SSF48019">
    <property type="entry name" value="post-AAA+ oligomerization domain-like"/>
    <property type="match status" value="1"/>
</dbReference>
<dbReference type="Gene3D" id="1.10.8.60">
    <property type="match status" value="1"/>
</dbReference>
<comment type="similarity">
    <text evidence="7">Belongs to the DNA polymerase HolA subunit family.</text>
</comment>
<keyword evidence="5" id="KW-0235">DNA replication</keyword>
<dbReference type="Proteomes" id="UP000599523">
    <property type="component" value="Unassembled WGS sequence"/>
</dbReference>
<evidence type="ECO:0000259" key="9">
    <source>
        <dbReference type="Pfam" id="PF06144"/>
    </source>
</evidence>
<evidence type="ECO:0000256" key="2">
    <source>
        <dbReference type="ARBA" id="ARBA00017703"/>
    </source>
</evidence>
<feature type="domain" description="DNA polymerase III subunit delta C-terminal" evidence="10">
    <location>
        <begin position="218"/>
        <end position="332"/>
    </location>
</feature>
<evidence type="ECO:0000256" key="1">
    <source>
        <dbReference type="ARBA" id="ARBA00012417"/>
    </source>
</evidence>
<sequence>MSLRPDQLHSHLQKGIAPLYVLHGNEPLLVLEAADAIRAAARDQGFTERETFVVGQGFRWNELSAAAGNLSLFGDRKLIDLRIPTGKPGRDGGEALQRYVATLDSATVTLITLPEIDWATRKTAWFKALIEAGVTLELNAPEREQLPQWIAQRLSRQNQRAPEEALRFIAEHVEGNLLAAHQEILKLGLLHPEGELTLADVEQAVLNVARYDIDKLRQAILEGDPARCIRLLEGLEGEGTAPPLVLWALANEIRILASLRSGLDAGQPLAQLMRAERIFDDRRKQAIQRALPRLALPALRAALLHAAKIDRLIKGLGEGRVWDEFQLLALRVARRS</sequence>
<dbReference type="InterPro" id="IPR005790">
    <property type="entry name" value="DNA_polIII_delta"/>
</dbReference>
<dbReference type="Gene3D" id="1.20.272.10">
    <property type="match status" value="1"/>
</dbReference>
<keyword evidence="3" id="KW-0808">Transferase</keyword>
<dbReference type="AlphaFoldDB" id="A0A972JBP7"/>
<dbReference type="Pfam" id="PF06144">
    <property type="entry name" value="DNA_pol3_delta"/>
    <property type="match status" value="1"/>
</dbReference>
<evidence type="ECO:0000256" key="6">
    <source>
        <dbReference type="ARBA" id="ARBA00022932"/>
    </source>
</evidence>
<name>A0A972JBP7_9RHOO</name>
<dbReference type="SUPFAM" id="SSF52540">
    <property type="entry name" value="P-loop containing nucleoside triphosphate hydrolases"/>
    <property type="match status" value="1"/>
</dbReference>
<evidence type="ECO:0000256" key="3">
    <source>
        <dbReference type="ARBA" id="ARBA00022679"/>
    </source>
</evidence>
<organism evidence="11 12">
    <name type="scientific">Azoarcus taiwanensis</name>
    <dbReference type="NCBI Taxonomy" id="666964"/>
    <lineage>
        <taxon>Bacteria</taxon>
        <taxon>Pseudomonadati</taxon>
        <taxon>Pseudomonadota</taxon>
        <taxon>Betaproteobacteria</taxon>
        <taxon>Rhodocyclales</taxon>
        <taxon>Zoogloeaceae</taxon>
        <taxon>Azoarcus</taxon>
    </lineage>
</organism>
<dbReference type="CDD" id="cd18138">
    <property type="entry name" value="HLD_clamp_pol_III_delta"/>
    <property type="match status" value="1"/>
</dbReference>
<evidence type="ECO:0000313" key="12">
    <source>
        <dbReference type="Proteomes" id="UP000599523"/>
    </source>
</evidence>
<dbReference type="GO" id="GO:0009360">
    <property type="term" value="C:DNA polymerase III complex"/>
    <property type="evidence" value="ECO:0007669"/>
    <property type="project" value="InterPro"/>
</dbReference>
<evidence type="ECO:0000256" key="4">
    <source>
        <dbReference type="ARBA" id="ARBA00022695"/>
    </source>
</evidence>
<dbReference type="InterPro" id="IPR010372">
    <property type="entry name" value="DNA_pol3_delta_N"/>
</dbReference>
<dbReference type="GO" id="GO:0003677">
    <property type="term" value="F:DNA binding"/>
    <property type="evidence" value="ECO:0007669"/>
    <property type="project" value="InterPro"/>
</dbReference>
<comment type="caution">
    <text evidence="11">The sequence shown here is derived from an EMBL/GenBank/DDBJ whole genome shotgun (WGS) entry which is preliminary data.</text>
</comment>
<dbReference type="Gene3D" id="3.40.50.300">
    <property type="entry name" value="P-loop containing nucleotide triphosphate hydrolases"/>
    <property type="match status" value="1"/>
</dbReference>
<evidence type="ECO:0000259" key="10">
    <source>
        <dbReference type="Pfam" id="PF14840"/>
    </source>
</evidence>
<proteinExistence type="inferred from homology"/>
<gene>
    <name evidence="11" type="ORF">GPA21_15475</name>
</gene>
<keyword evidence="4" id="KW-0548">Nucleotidyltransferase</keyword>
<dbReference type="RefSeq" id="WP_168989031.1">
    <property type="nucleotide sequence ID" value="NZ_CAWPHM010000015.1"/>
</dbReference>
<protein>
    <recommendedName>
        <fullName evidence="2">DNA polymerase III subunit delta</fullName>
        <ecNumber evidence="1">2.7.7.7</ecNumber>
    </recommendedName>
</protein>
<dbReference type="PANTHER" id="PTHR34388">
    <property type="entry name" value="DNA POLYMERASE III SUBUNIT DELTA"/>
    <property type="match status" value="1"/>
</dbReference>
<evidence type="ECO:0000256" key="8">
    <source>
        <dbReference type="ARBA" id="ARBA00049244"/>
    </source>
</evidence>